<dbReference type="EMBL" id="CM046391">
    <property type="protein sequence ID" value="KAI8561123.1"/>
    <property type="molecule type" value="Genomic_DNA"/>
</dbReference>
<sequence length="287" mass="32439">MHGQARTLLELEFLYYWDQEFLTYLQFIIEIICIVPNGGTKAVPGLVLGGYTCKASGFRGNLRISQPYESQTNALLSSIAVTWAVHTHWTAEFLINELRELVIMAYADTRSMFLKVQLPWNVIIPAESLDTKGLMLQKSIIIRLLDDFSTKKATKDLGYFLAVTTLDHIGEGKVRQHTGDVLFPVLFSSVTFKPLRGEILEGVVHKILKHGVFLRSGPIENIYLSNQKMSDYKYVPGENPIFMNDKLSKIEKDVVVRFSVIGTKYIEVEREFQAVVSLEGDFLGPVS</sequence>
<gene>
    <name evidence="1" type="ORF">RHMOL_Rhmol04G0312700</name>
</gene>
<evidence type="ECO:0000313" key="1">
    <source>
        <dbReference type="EMBL" id="KAI8561123.1"/>
    </source>
</evidence>
<accession>A0ACC0P623</accession>
<dbReference type="Proteomes" id="UP001062846">
    <property type="component" value="Chromosome 4"/>
</dbReference>
<reference evidence="1" key="1">
    <citation type="submission" date="2022-02" db="EMBL/GenBank/DDBJ databases">
        <title>Plant Genome Project.</title>
        <authorList>
            <person name="Zhang R.-G."/>
        </authorList>
    </citation>
    <scope>NUCLEOTIDE SEQUENCE</scope>
    <source>
        <strain evidence="1">AT1</strain>
    </source>
</reference>
<name>A0ACC0P623_RHOML</name>
<organism evidence="1 2">
    <name type="scientific">Rhododendron molle</name>
    <name type="common">Chinese azalea</name>
    <name type="synonym">Azalea mollis</name>
    <dbReference type="NCBI Taxonomy" id="49168"/>
    <lineage>
        <taxon>Eukaryota</taxon>
        <taxon>Viridiplantae</taxon>
        <taxon>Streptophyta</taxon>
        <taxon>Embryophyta</taxon>
        <taxon>Tracheophyta</taxon>
        <taxon>Spermatophyta</taxon>
        <taxon>Magnoliopsida</taxon>
        <taxon>eudicotyledons</taxon>
        <taxon>Gunneridae</taxon>
        <taxon>Pentapetalae</taxon>
        <taxon>asterids</taxon>
        <taxon>Ericales</taxon>
        <taxon>Ericaceae</taxon>
        <taxon>Ericoideae</taxon>
        <taxon>Rhodoreae</taxon>
        <taxon>Rhododendron</taxon>
    </lineage>
</organism>
<protein>
    <submittedName>
        <fullName evidence="1">Uncharacterized protein</fullName>
    </submittedName>
</protein>
<comment type="caution">
    <text evidence="1">The sequence shown here is derived from an EMBL/GenBank/DDBJ whole genome shotgun (WGS) entry which is preliminary data.</text>
</comment>
<keyword evidence="2" id="KW-1185">Reference proteome</keyword>
<evidence type="ECO:0000313" key="2">
    <source>
        <dbReference type="Proteomes" id="UP001062846"/>
    </source>
</evidence>
<proteinExistence type="predicted"/>